<proteinExistence type="predicted"/>
<name>A0A1X7SUE3_AMPQE</name>
<protein>
    <submittedName>
        <fullName evidence="1">Uncharacterized protein</fullName>
    </submittedName>
</protein>
<dbReference type="InParanoid" id="A0A1X7SUE3"/>
<dbReference type="AlphaFoldDB" id="A0A1X7SUE3"/>
<organism evidence="1">
    <name type="scientific">Amphimedon queenslandica</name>
    <name type="common">Sponge</name>
    <dbReference type="NCBI Taxonomy" id="400682"/>
    <lineage>
        <taxon>Eukaryota</taxon>
        <taxon>Metazoa</taxon>
        <taxon>Porifera</taxon>
        <taxon>Demospongiae</taxon>
        <taxon>Heteroscleromorpha</taxon>
        <taxon>Haplosclerida</taxon>
        <taxon>Niphatidae</taxon>
        <taxon>Amphimedon</taxon>
    </lineage>
</organism>
<reference evidence="1" key="1">
    <citation type="submission" date="2017-05" db="UniProtKB">
        <authorList>
            <consortium name="EnsemblMetazoa"/>
        </authorList>
    </citation>
    <scope>IDENTIFICATION</scope>
</reference>
<evidence type="ECO:0000313" key="1">
    <source>
        <dbReference type="EnsemblMetazoa" id="Aqu2.1.05716_001"/>
    </source>
</evidence>
<sequence>MIVRNNMSRDIPAVECTLSNLMNYTCF</sequence>
<dbReference type="EnsemblMetazoa" id="Aqu2.1.05716_001">
    <property type="protein sequence ID" value="Aqu2.1.05716_001"/>
    <property type="gene ID" value="Aqu2.1.05716"/>
</dbReference>
<accession>A0A1X7SUE3</accession>